<dbReference type="OrthoDB" id="9805698at2"/>
<evidence type="ECO:0000256" key="5">
    <source>
        <dbReference type="ARBA" id="ARBA00022694"/>
    </source>
</evidence>
<evidence type="ECO:0000256" key="10">
    <source>
        <dbReference type="ARBA" id="ARBA00022884"/>
    </source>
</evidence>
<dbReference type="CDD" id="cd05398">
    <property type="entry name" value="NT_ClassII-CCAase"/>
    <property type="match status" value="1"/>
</dbReference>
<dbReference type="InterPro" id="IPR002646">
    <property type="entry name" value="PolA_pol_head_dom"/>
</dbReference>
<dbReference type="Gene3D" id="3.10.580.10">
    <property type="entry name" value="CBS-domain"/>
    <property type="match status" value="1"/>
</dbReference>
<evidence type="ECO:0000256" key="1">
    <source>
        <dbReference type="ARBA" id="ARBA00001946"/>
    </source>
</evidence>
<dbReference type="SUPFAM" id="SSF64182">
    <property type="entry name" value="DHH phosphoesterases"/>
    <property type="match status" value="1"/>
</dbReference>
<dbReference type="GO" id="GO:0016779">
    <property type="term" value="F:nucleotidyltransferase activity"/>
    <property type="evidence" value="ECO:0007669"/>
    <property type="project" value="UniProtKB-KW"/>
</dbReference>
<dbReference type="SUPFAM" id="SSF81301">
    <property type="entry name" value="Nucleotidyltransferase"/>
    <property type="match status" value="1"/>
</dbReference>
<keyword evidence="5" id="KW-0819">tRNA processing</keyword>
<evidence type="ECO:0000256" key="7">
    <source>
        <dbReference type="ARBA" id="ARBA00022723"/>
    </source>
</evidence>
<feature type="domain" description="CBS" evidence="13">
    <location>
        <begin position="301"/>
        <end position="359"/>
    </location>
</feature>
<evidence type="ECO:0000256" key="8">
    <source>
        <dbReference type="ARBA" id="ARBA00022741"/>
    </source>
</evidence>
<dbReference type="PANTHER" id="PTHR47788">
    <property type="entry name" value="POLYA POLYMERASE"/>
    <property type="match status" value="1"/>
</dbReference>
<evidence type="ECO:0000256" key="11">
    <source>
        <dbReference type="PROSITE-ProRule" id="PRU00703"/>
    </source>
</evidence>
<dbReference type="AlphaFoldDB" id="A0A1M6RDF2"/>
<keyword evidence="4 12" id="KW-0808">Transferase</keyword>
<dbReference type="InterPro" id="IPR000644">
    <property type="entry name" value="CBS_dom"/>
</dbReference>
<dbReference type="Gene3D" id="1.10.3090.10">
    <property type="entry name" value="cca-adding enzyme, domain 2"/>
    <property type="match status" value="1"/>
</dbReference>
<dbReference type="PANTHER" id="PTHR47788:SF1">
    <property type="entry name" value="A-ADDING TRNA NUCLEOTIDYLTRANSFERASE"/>
    <property type="match status" value="1"/>
</dbReference>
<evidence type="ECO:0000256" key="2">
    <source>
        <dbReference type="ARBA" id="ARBA00007265"/>
    </source>
</evidence>
<dbReference type="Proteomes" id="UP000189810">
    <property type="component" value="Chromosome I"/>
</dbReference>
<sequence length="818" mass="93435">MKVVVLEEGADLDALASAFGVTLLFEDAYVYVPSKLSYRASQAYKIFSDIIRKTDKLPEEFELVLVDSHNVEDYLGLYRIKKVYIYDHHPKAPKDFDGKVEPVGSTTTLVVEELMKRGISLFSKEATLLALGIYEDTGSLTYEGTTQRDVKALEWLFGFGVDLKLIKSILHRRVSLQDLRFLSESVESIEELYLNGKRIVILVFKAEEYREGLLEDVYRLREVEDSDAFFVIVQAGDKVYLFGRSIRGSFDVAQVLEKLGGGGHEYASALKLHHVSAERVRSLLVKLLKGEHVPLRVKDVMSYPPFVLHKDTSVKDAVSELSQRNFAGCPVVDDEGKVVGVVYKKNLLKVLKRYQEDPIGNFMVEEVHTLKEDDLIWKAEEILSSFGEKLIPVVDDSGAPVGVVTRFDILRILKEHTYPQKAHIKTLKLPKNIESLCREIGSLAERMGYKAYLVGGVVRDMLMNKEVWDLDVVVEGNAIELAGELARIHGVDLHPFPEFGTAHLKIDSIKLEFATTRRETYPHPGAYPLVEFASLREDLLRRDFTINAMAVSLMSEDFGTLIDYFGGLRDLKDKLIRVLHPLSFVEDPVRILRALRFAGRLGFRLSKSTEKLLIKAVELGLLKEAPQGRIFSEIRLALREENLPEIIKLYKKYRVLESLFEGFSWDDQLERRLKGLRSVIEWHRIEFPQERLDYGWLYLMLLLLRVDAAGYMNFLNAPSWVRQGYTFLKKDLDRLLGDLKKAQKPSEVYRLLKGKHLSVLLLLMSFPEVQDRVKLYLEKLRHVKVDPREFSGLSGPDLGKAMEEKKSQLMDSLFSLNS</sequence>
<dbReference type="InterPro" id="IPR052390">
    <property type="entry name" value="tRNA_nt/polyA_polymerase"/>
</dbReference>
<keyword evidence="10 12" id="KW-0694">RNA-binding</keyword>
<dbReference type="GO" id="GO:0046872">
    <property type="term" value="F:metal ion binding"/>
    <property type="evidence" value="ECO:0007669"/>
    <property type="project" value="UniProtKB-KW"/>
</dbReference>
<dbReference type="GO" id="GO:0000049">
    <property type="term" value="F:tRNA binding"/>
    <property type="evidence" value="ECO:0007669"/>
    <property type="project" value="UniProtKB-KW"/>
</dbReference>
<dbReference type="EMBL" id="LT670846">
    <property type="protein sequence ID" value="SHK30420.1"/>
    <property type="molecule type" value="Genomic_DNA"/>
</dbReference>
<comment type="similarity">
    <text evidence="2 12">Belongs to the tRNA nucleotidyltransferase/poly(A) polymerase family.</text>
</comment>
<feature type="domain" description="CBS" evidence="13">
    <location>
        <begin position="363"/>
        <end position="420"/>
    </location>
</feature>
<dbReference type="GO" id="GO:0000166">
    <property type="term" value="F:nucleotide binding"/>
    <property type="evidence" value="ECO:0007669"/>
    <property type="project" value="UniProtKB-KW"/>
</dbReference>
<evidence type="ECO:0000259" key="13">
    <source>
        <dbReference type="PROSITE" id="PS51371"/>
    </source>
</evidence>
<gene>
    <name evidence="14" type="ORF">SAMN05444391_0603</name>
</gene>
<keyword evidence="8" id="KW-0547">Nucleotide-binding</keyword>
<dbReference type="SUPFAM" id="SSF81891">
    <property type="entry name" value="Poly A polymerase C-terminal region-like"/>
    <property type="match status" value="1"/>
</dbReference>
<keyword evidence="15" id="KW-1185">Reference proteome</keyword>
<dbReference type="InterPro" id="IPR046342">
    <property type="entry name" value="CBS_dom_sf"/>
</dbReference>
<accession>A0A1M6RDF2</accession>
<name>A0A1M6RDF2_9AQUI</name>
<dbReference type="STRING" id="381751.SAMN05444391_0603"/>
<dbReference type="Pfam" id="PF01743">
    <property type="entry name" value="PolyA_pol"/>
    <property type="match status" value="1"/>
</dbReference>
<evidence type="ECO:0000313" key="15">
    <source>
        <dbReference type="Proteomes" id="UP000189810"/>
    </source>
</evidence>
<dbReference type="InterPro" id="IPR038763">
    <property type="entry name" value="DHH_sf"/>
</dbReference>
<protein>
    <submittedName>
        <fullName evidence="14">tRNA nucleotidyltransferase (CCA-adding enzyme)</fullName>
    </submittedName>
</protein>
<proteinExistence type="inferred from homology"/>
<evidence type="ECO:0000256" key="6">
    <source>
        <dbReference type="ARBA" id="ARBA00022695"/>
    </source>
</evidence>
<comment type="cofactor">
    <cofactor evidence="1">
        <name>Mg(2+)</name>
        <dbReference type="ChEBI" id="CHEBI:18420"/>
    </cofactor>
</comment>
<keyword evidence="3" id="KW-0820">tRNA-binding</keyword>
<dbReference type="SMART" id="SM00116">
    <property type="entry name" value="CBS"/>
    <property type="match status" value="2"/>
</dbReference>
<organism evidence="14 15">
    <name type="scientific">Thermocrinis minervae</name>
    <dbReference type="NCBI Taxonomy" id="381751"/>
    <lineage>
        <taxon>Bacteria</taxon>
        <taxon>Pseudomonadati</taxon>
        <taxon>Aquificota</taxon>
        <taxon>Aquificia</taxon>
        <taxon>Aquificales</taxon>
        <taxon>Aquificaceae</taxon>
        <taxon>Thermocrinis</taxon>
    </lineage>
</organism>
<dbReference type="Gene3D" id="3.30.460.10">
    <property type="entry name" value="Beta Polymerase, domain 2"/>
    <property type="match status" value="1"/>
</dbReference>
<keyword evidence="6" id="KW-0548">Nucleotidyltransferase</keyword>
<dbReference type="PROSITE" id="PS51371">
    <property type="entry name" value="CBS"/>
    <property type="match status" value="2"/>
</dbReference>
<keyword evidence="7" id="KW-0479">Metal-binding</keyword>
<evidence type="ECO:0000313" key="14">
    <source>
        <dbReference type="EMBL" id="SHK30420.1"/>
    </source>
</evidence>
<evidence type="ECO:0000256" key="4">
    <source>
        <dbReference type="ARBA" id="ARBA00022679"/>
    </source>
</evidence>
<reference evidence="14 15" key="1">
    <citation type="submission" date="2016-11" db="EMBL/GenBank/DDBJ databases">
        <authorList>
            <person name="Jaros S."/>
            <person name="Januszkiewicz K."/>
            <person name="Wedrychowicz H."/>
        </authorList>
    </citation>
    <scope>NUCLEOTIDE SEQUENCE [LARGE SCALE GENOMIC DNA]</scope>
    <source>
        <strain evidence="14 15">DSM 19557</strain>
    </source>
</reference>
<dbReference type="SUPFAM" id="SSF54631">
    <property type="entry name" value="CBS-domain pair"/>
    <property type="match status" value="1"/>
</dbReference>
<keyword evidence="11" id="KW-0129">CBS domain</keyword>
<dbReference type="Gene3D" id="3.90.1640.10">
    <property type="entry name" value="inorganic pyrophosphatase (n-terminal core)"/>
    <property type="match status" value="1"/>
</dbReference>
<dbReference type="InterPro" id="IPR043519">
    <property type="entry name" value="NT_sf"/>
</dbReference>
<evidence type="ECO:0000256" key="12">
    <source>
        <dbReference type="RuleBase" id="RU003953"/>
    </source>
</evidence>
<evidence type="ECO:0000256" key="3">
    <source>
        <dbReference type="ARBA" id="ARBA00022555"/>
    </source>
</evidence>
<dbReference type="Pfam" id="PF00571">
    <property type="entry name" value="CBS"/>
    <property type="match status" value="2"/>
</dbReference>
<keyword evidence="9" id="KW-0460">Magnesium</keyword>
<dbReference type="RefSeq" id="WP_154021726.1">
    <property type="nucleotide sequence ID" value="NZ_LT670846.1"/>
</dbReference>
<evidence type="ECO:0000256" key="9">
    <source>
        <dbReference type="ARBA" id="ARBA00022842"/>
    </source>
</evidence>
<dbReference type="CDD" id="cd02205">
    <property type="entry name" value="CBS_pair_SF"/>
    <property type="match status" value="1"/>
</dbReference>
<dbReference type="GO" id="GO:0008033">
    <property type="term" value="P:tRNA processing"/>
    <property type="evidence" value="ECO:0007669"/>
    <property type="project" value="UniProtKB-KW"/>
</dbReference>
<dbReference type="Gene3D" id="3.10.310.30">
    <property type="match status" value="1"/>
</dbReference>